<dbReference type="EMBL" id="MT144187">
    <property type="protein sequence ID" value="QJA50311.1"/>
    <property type="molecule type" value="Genomic_DNA"/>
</dbReference>
<organism evidence="2">
    <name type="scientific">viral metagenome</name>
    <dbReference type="NCBI Taxonomy" id="1070528"/>
    <lineage>
        <taxon>unclassified sequences</taxon>
        <taxon>metagenomes</taxon>
        <taxon>organismal metagenomes</taxon>
    </lineage>
</organism>
<name>A0A6H1ZSC4_9ZZZZ</name>
<accession>A0A6H1ZSC4</accession>
<feature type="compositionally biased region" description="Polar residues" evidence="1">
    <location>
        <begin position="13"/>
        <end position="33"/>
    </location>
</feature>
<protein>
    <submittedName>
        <fullName evidence="2">Uncharacterized protein</fullName>
    </submittedName>
</protein>
<reference evidence="2" key="1">
    <citation type="submission" date="2020-03" db="EMBL/GenBank/DDBJ databases">
        <title>The deep terrestrial virosphere.</title>
        <authorList>
            <person name="Holmfeldt K."/>
            <person name="Nilsson E."/>
            <person name="Simone D."/>
            <person name="Lopez-Fernandez M."/>
            <person name="Wu X."/>
            <person name="de Brujin I."/>
            <person name="Lundin D."/>
            <person name="Andersson A."/>
            <person name="Bertilsson S."/>
            <person name="Dopson M."/>
        </authorList>
    </citation>
    <scope>NUCLEOTIDE SEQUENCE</scope>
    <source>
        <strain evidence="2">TM448A01705</strain>
    </source>
</reference>
<proteinExistence type="predicted"/>
<evidence type="ECO:0000313" key="2">
    <source>
        <dbReference type="EMBL" id="QJA50311.1"/>
    </source>
</evidence>
<feature type="compositionally biased region" description="Basic residues" evidence="1">
    <location>
        <begin position="1"/>
        <end position="12"/>
    </location>
</feature>
<gene>
    <name evidence="2" type="ORF">TM448A01705_0011</name>
</gene>
<feature type="region of interest" description="Disordered" evidence="1">
    <location>
        <begin position="1"/>
        <end position="38"/>
    </location>
</feature>
<sequence>MMTGQRPKRKIRYQSTNSVRQSTAVKSSKSNGTNKEDVLGAARNVENIGVNQAPSRYNLFNMKIVIGYPPNIEEIKKRFSIRPDVIFTYEDALKLINLASI</sequence>
<dbReference type="AlphaFoldDB" id="A0A6H1ZSC4"/>
<evidence type="ECO:0000256" key="1">
    <source>
        <dbReference type="SAM" id="MobiDB-lite"/>
    </source>
</evidence>